<evidence type="ECO:0000313" key="2">
    <source>
        <dbReference type="Proteomes" id="UP000319103"/>
    </source>
</evidence>
<dbReference type="RefSeq" id="WP_141635110.1">
    <property type="nucleotide sequence ID" value="NZ_VIGB01000003.1"/>
</dbReference>
<dbReference type="GO" id="GO:0016829">
    <property type="term" value="F:lyase activity"/>
    <property type="evidence" value="ECO:0007669"/>
    <property type="project" value="UniProtKB-KW"/>
</dbReference>
<dbReference type="SUPFAM" id="SSF51621">
    <property type="entry name" value="Phosphoenolpyruvate/pyruvate domain"/>
    <property type="match status" value="1"/>
</dbReference>
<dbReference type="InterPro" id="IPR040442">
    <property type="entry name" value="Pyrv_kinase-like_dom_sf"/>
</dbReference>
<keyword evidence="1" id="KW-0670">Pyruvate</keyword>
<evidence type="ECO:0000313" key="1">
    <source>
        <dbReference type="EMBL" id="TQF04543.1"/>
    </source>
</evidence>
<proteinExistence type="predicted"/>
<name>A0A540W6D1_9ACTN</name>
<sequence>MTISETLRTQHDKALSFHAMHRADRPLALANAWDAATARIVAASGAPAIATTSAGVAWALGAQDGGTLGSSLAVELTARVVAAVDLPVTADIENGFADSAAGVGETVAAVLAVGAVGVNLEDGTRSTTGGSPLLPVDEQAERLAAARAAANTAGIPLYLNARIDTYLRGVGEDAAARRQETLDRAAAYVAAGASGVFVPGVTDLAELSELLKGVSVPLNVLVGAGAPTVAELGSIGVARVSLGAAVAESAYAVVRRAAQELYTQGSYDAVADAIPYPELNALLGD</sequence>
<dbReference type="InterPro" id="IPR039556">
    <property type="entry name" value="ICL/PEPM"/>
</dbReference>
<dbReference type="Proteomes" id="UP000319103">
    <property type="component" value="Unassembled WGS sequence"/>
</dbReference>
<dbReference type="Pfam" id="PF13714">
    <property type="entry name" value="PEP_mutase"/>
    <property type="match status" value="1"/>
</dbReference>
<comment type="caution">
    <text evidence="1">The sequence shown here is derived from an EMBL/GenBank/DDBJ whole genome shotgun (WGS) entry which is preliminary data.</text>
</comment>
<keyword evidence="2" id="KW-1185">Reference proteome</keyword>
<gene>
    <name evidence="1" type="ORF">E6W39_22835</name>
</gene>
<dbReference type="EMBL" id="VIGB01000003">
    <property type="protein sequence ID" value="TQF04543.1"/>
    <property type="molecule type" value="Genomic_DNA"/>
</dbReference>
<dbReference type="OrthoDB" id="9780430at2"/>
<dbReference type="AlphaFoldDB" id="A0A540W6D1"/>
<accession>A0A540W6D1</accession>
<dbReference type="CDD" id="cd00377">
    <property type="entry name" value="ICL_PEPM"/>
    <property type="match status" value="1"/>
</dbReference>
<dbReference type="PANTHER" id="PTHR42905:SF16">
    <property type="entry name" value="CARBOXYPHOSPHONOENOLPYRUVATE PHOSPHONOMUTASE-LIKE PROTEIN (AFU_ORTHOLOGUE AFUA_5G07230)"/>
    <property type="match status" value="1"/>
</dbReference>
<organism evidence="1 2">
    <name type="scientific">Kitasatospora acidiphila</name>
    <dbReference type="NCBI Taxonomy" id="2567942"/>
    <lineage>
        <taxon>Bacteria</taxon>
        <taxon>Bacillati</taxon>
        <taxon>Actinomycetota</taxon>
        <taxon>Actinomycetes</taxon>
        <taxon>Kitasatosporales</taxon>
        <taxon>Streptomycetaceae</taxon>
        <taxon>Kitasatospora</taxon>
    </lineage>
</organism>
<reference evidence="1 2" key="1">
    <citation type="submission" date="2019-06" db="EMBL/GenBank/DDBJ databases">
        <title>Description of Kitasatospora acidophila sp. nov. isolated from pine grove soil, and reclassification of Streptomyces novaecaesareae to Kitasatospora novaeceasareae comb. nov.</title>
        <authorList>
            <person name="Kim M.J."/>
        </authorList>
    </citation>
    <scope>NUCLEOTIDE SEQUENCE [LARGE SCALE GENOMIC DNA]</scope>
    <source>
        <strain evidence="1 2">MMS16-CNU292</strain>
    </source>
</reference>
<protein>
    <submittedName>
        <fullName evidence="1">Isocitrate lyase/phosphoenolpyruvate mutase family protein</fullName>
    </submittedName>
</protein>
<dbReference type="InterPro" id="IPR015813">
    <property type="entry name" value="Pyrv/PenolPyrv_kinase-like_dom"/>
</dbReference>
<dbReference type="PANTHER" id="PTHR42905">
    <property type="entry name" value="PHOSPHOENOLPYRUVATE CARBOXYLASE"/>
    <property type="match status" value="1"/>
</dbReference>
<dbReference type="Gene3D" id="6.10.250.2750">
    <property type="match status" value="1"/>
</dbReference>
<dbReference type="Gene3D" id="3.20.20.60">
    <property type="entry name" value="Phosphoenolpyruvate-binding domains"/>
    <property type="match status" value="1"/>
</dbReference>
<keyword evidence="1" id="KW-0456">Lyase</keyword>